<comment type="caution">
    <text evidence="1">The sequence shown here is derived from an EMBL/GenBank/DDBJ whole genome shotgun (WGS) entry which is preliminary data.</text>
</comment>
<organism evidence="1 2">
    <name type="scientific">Fusarium decemcellulare</name>
    <dbReference type="NCBI Taxonomy" id="57161"/>
    <lineage>
        <taxon>Eukaryota</taxon>
        <taxon>Fungi</taxon>
        <taxon>Dikarya</taxon>
        <taxon>Ascomycota</taxon>
        <taxon>Pezizomycotina</taxon>
        <taxon>Sordariomycetes</taxon>
        <taxon>Hypocreomycetidae</taxon>
        <taxon>Hypocreales</taxon>
        <taxon>Nectriaceae</taxon>
        <taxon>Fusarium</taxon>
        <taxon>Fusarium decemcellulare species complex</taxon>
    </lineage>
</organism>
<dbReference type="Proteomes" id="UP001148629">
    <property type="component" value="Unassembled WGS sequence"/>
</dbReference>
<accession>A0ACC1SDL9</accession>
<reference evidence="1" key="1">
    <citation type="submission" date="2022-08" db="EMBL/GenBank/DDBJ databases">
        <title>Genome Sequence of Fusarium decemcellulare.</title>
        <authorList>
            <person name="Buettner E."/>
        </authorList>
    </citation>
    <scope>NUCLEOTIDE SEQUENCE</scope>
    <source>
        <strain evidence="1">Babe19</strain>
    </source>
</reference>
<keyword evidence="2" id="KW-1185">Reference proteome</keyword>
<name>A0ACC1SDL9_9HYPO</name>
<evidence type="ECO:0000313" key="2">
    <source>
        <dbReference type="Proteomes" id="UP001148629"/>
    </source>
</evidence>
<protein>
    <submittedName>
        <fullName evidence="1">Uncharacterized protein</fullName>
    </submittedName>
</protein>
<sequence length="608" mass="68032">MSFTNAVTAIVAWLGSLSFSQSCHMALIFFTTPLSTVKNGIKKLVHRVPALKSWQFWATIFTGISLLLAALAFWTSLEASRFAEWTAHKDFALLCIDETTRYLSPECPKEANFSLSAPPGFHSPSARQETMLYRRSEDDWASTPADLLAPWSNINLDLFQPETVFMEHSTHPTFTAGQCEMHTMFWISIQIAIAVRVLFSGHLCPALPWKSPDAAQISLSRNPSKWKQAASQRATSMWRARNRQMFFFACLLFLHGRLCTVESDFIKQRLVALMPGSKKGDAGVGCLGVCVPVWPEGFRYAPSALLSSALDISDLVSEAIYLSSVPVLSFLLTKPHYEVSWVRCCGSFLFRAASNPSDDQDDLEENYVDWIEKDGNIQKICQDCQRLDGRVENHLREWQKGGDKQWPNRPRGCFICHPQAAEGVEDEFEEDRLDPSFTTGKAYIFDLLYHVATSMQGPEPTLYIHKAVESCLHDLMGLLLLRQVAVDAVDKRGETALHWAARQTCLVCTRKLIQSGADVNITSSNGWTPLMLASRFNYATIVTELIEAGADINHRGFHGWSALNLARRHGHNDLAHLLVSLGADRELLDNDGIRAWDASFSHGAWGSI</sequence>
<evidence type="ECO:0000313" key="1">
    <source>
        <dbReference type="EMBL" id="KAJ3537534.1"/>
    </source>
</evidence>
<dbReference type="EMBL" id="JANRMS010000573">
    <property type="protein sequence ID" value="KAJ3537534.1"/>
    <property type="molecule type" value="Genomic_DNA"/>
</dbReference>
<proteinExistence type="predicted"/>
<gene>
    <name evidence="1" type="ORF">NM208_g6270</name>
</gene>